<evidence type="ECO:0000256" key="4">
    <source>
        <dbReference type="ARBA" id="ARBA00022692"/>
    </source>
</evidence>
<dbReference type="GO" id="GO:0005886">
    <property type="term" value="C:plasma membrane"/>
    <property type="evidence" value="ECO:0007669"/>
    <property type="project" value="UniProtKB-SubCell"/>
</dbReference>
<keyword evidence="3" id="KW-1003">Cell membrane</keyword>
<protein>
    <submittedName>
        <fullName evidence="10">NADH/ubiquinone/plastoquinone (Complex I)</fullName>
    </submittedName>
</protein>
<feature type="transmembrane region" description="Helical" evidence="8">
    <location>
        <begin position="447"/>
        <end position="467"/>
    </location>
</feature>
<organism evidence="10">
    <name type="scientific">candidate division WOR-3 bacterium</name>
    <dbReference type="NCBI Taxonomy" id="2052148"/>
    <lineage>
        <taxon>Bacteria</taxon>
        <taxon>Bacteria division WOR-3</taxon>
    </lineage>
</organism>
<keyword evidence="5 8" id="KW-1133">Transmembrane helix</keyword>
<dbReference type="PANTHER" id="PTHR42703">
    <property type="entry name" value="NADH DEHYDROGENASE"/>
    <property type="match status" value="1"/>
</dbReference>
<comment type="subcellular location">
    <subcellularLocation>
        <location evidence="1">Cell membrane</location>
        <topology evidence="1">Multi-pass membrane protein</topology>
    </subcellularLocation>
    <subcellularLocation>
        <location evidence="7">Membrane</location>
        <topology evidence="7">Multi-pass membrane protein</topology>
    </subcellularLocation>
</comment>
<feature type="transmembrane region" description="Helical" evidence="8">
    <location>
        <begin position="274"/>
        <end position="294"/>
    </location>
</feature>
<dbReference type="PRINTS" id="PR01437">
    <property type="entry name" value="NUOXDRDTASE4"/>
</dbReference>
<feature type="transmembrane region" description="Helical" evidence="8">
    <location>
        <begin position="243"/>
        <end position="262"/>
    </location>
</feature>
<dbReference type="GO" id="GO:0042773">
    <property type="term" value="P:ATP synthesis coupled electron transport"/>
    <property type="evidence" value="ECO:0007669"/>
    <property type="project" value="InterPro"/>
</dbReference>
<evidence type="ECO:0000256" key="5">
    <source>
        <dbReference type="ARBA" id="ARBA00022989"/>
    </source>
</evidence>
<feature type="transmembrane region" description="Helical" evidence="8">
    <location>
        <begin position="70"/>
        <end position="95"/>
    </location>
</feature>
<dbReference type="InterPro" id="IPR001750">
    <property type="entry name" value="ND/Mrp_TM"/>
</dbReference>
<feature type="transmembrane region" description="Helical" evidence="8">
    <location>
        <begin position="107"/>
        <end position="125"/>
    </location>
</feature>
<gene>
    <name evidence="10" type="ORF">ENP86_06180</name>
</gene>
<keyword evidence="10" id="KW-0830">Ubiquinone</keyword>
<feature type="transmembrane region" description="Helical" evidence="8">
    <location>
        <begin position="203"/>
        <end position="223"/>
    </location>
</feature>
<keyword evidence="4 7" id="KW-0812">Transmembrane</keyword>
<feature type="transmembrane region" description="Helical" evidence="8">
    <location>
        <begin position="31"/>
        <end position="58"/>
    </location>
</feature>
<feature type="transmembrane region" description="Helical" evidence="8">
    <location>
        <begin position="408"/>
        <end position="427"/>
    </location>
</feature>
<dbReference type="EMBL" id="DSKY01000015">
    <property type="protein sequence ID" value="HDY59123.1"/>
    <property type="molecule type" value="Genomic_DNA"/>
</dbReference>
<keyword evidence="6 8" id="KW-0472">Membrane</keyword>
<comment type="similarity">
    <text evidence="2">Belongs to the CPA3 antiporters (TC 2.A.63) subunit D family.</text>
</comment>
<feature type="transmembrane region" description="Helical" evidence="8">
    <location>
        <begin position="379"/>
        <end position="402"/>
    </location>
</feature>
<evidence type="ECO:0000256" key="3">
    <source>
        <dbReference type="ARBA" id="ARBA00022475"/>
    </source>
</evidence>
<evidence type="ECO:0000259" key="9">
    <source>
        <dbReference type="Pfam" id="PF00361"/>
    </source>
</evidence>
<feature type="transmembrane region" description="Helical" evidence="8">
    <location>
        <begin position="314"/>
        <end position="336"/>
    </location>
</feature>
<proteinExistence type="inferred from homology"/>
<feature type="transmembrane region" description="Helical" evidence="8">
    <location>
        <begin position="163"/>
        <end position="182"/>
    </location>
</feature>
<dbReference type="InterPro" id="IPR003918">
    <property type="entry name" value="NADH_UbQ_OxRdtase"/>
</dbReference>
<sequence length="495" mass="54348">MIFLPLLIAIPLVAAFLIPLLYKLWKPLAPIIANFTAFILFILSLYGIAVIQGFPMLVYKFGNWPPPIGIVFGFDALSAFMVLVISIIIFSGAIFAVRYLDHYTGHWKFWTLYMLITTGLMGISVTGDLFNMFVWIEISAIASYALVSFGVEAEELEASFKYMVMGEIGGMTLLLTIALIYAKTSTLNLADIALSLQSIKNTTFFWSILGLLLFAFSIKAALVPFHTWLPDAHPSAPAPISSLLSGVFIKVLGIYTSARFIFNIFGLSRDNAPFFFDILIGLGLLSIIFAGITALNQNDYKRLLGFSTVSQVGYIMLGFGIGNFYGVAGAILYILAHALSKGLLFLTSGSVVYATGTRDINQLKGLGEKMPTTAWSFRFGALSLIGLPPLVGFFAKFLIALGAIKQELLWLAIVAIGFSGVTLAYLLRIENHVYMRENGREVKESPFLMRVAMVLIVILIILMGIGYKPLMDFVIQPATEALLRGTEYINLLFGG</sequence>
<evidence type="ECO:0000256" key="1">
    <source>
        <dbReference type="ARBA" id="ARBA00004651"/>
    </source>
</evidence>
<evidence type="ECO:0000313" key="10">
    <source>
        <dbReference type="EMBL" id="HDY59123.1"/>
    </source>
</evidence>
<reference evidence="10" key="1">
    <citation type="journal article" date="2020" name="mSystems">
        <title>Genome- and Community-Level Interaction Insights into Carbon Utilization and Element Cycling Functions of Hydrothermarchaeota in Hydrothermal Sediment.</title>
        <authorList>
            <person name="Zhou Z."/>
            <person name="Liu Y."/>
            <person name="Xu W."/>
            <person name="Pan J."/>
            <person name="Luo Z.H."/>
            <person name="Li M."/>
        </authorList>
    </citation>
    <scope>NUCLEOTIDE SEQUENCE [LARGE SCALE GENOMIC DNA]</scope>
    <source>
        <strain evidence="10">SpSt-258</strain>
    </source>
</reference>
<dbReference type="AlphaFoldDB" id="A0A7V0Z5U9"/>
<comment type="caution">
    <text evidence="10">The sequence shown here is derived from an EMBL/GenBank/DDBJ whole genome shotgun (WGS) entry which is preliminary data.</text>
</comment>
<evidence type="ECO:0000256" key="6">
    <source>
        <dbReference type="ARBA" id="ARBA00023136"/>
    </source>
</evidence>
<dbReference type="InterPro" id="IPR050586">
    <property type="entry name" value="CPA3_Na-H_Antiporter_D"/>
</dbReference>
<accession>A0A7V0Z5U9</accession>
<name>A0A7V0Z5U9_UNCW3</name>
<evidence type="ECO:0000256" key="7">
    <source>
        <dbReference type="RuleBase" id="RU000320"/>
    </source>
</evidence>
<dbReference type="GO" id="GO:0008137">
    <property type="term" value="F:NADH dehydrogenase (ubiquinone) activity"/>
    <property type="evidence" value="ECO:0007669"/>
    <property type="project" value="InterPro"/>
</dbReference>
<feature type="domain" description="NADH:quinone oxidoreductase/Mrp antiporter transmembrane" evidence="9">
    <location>
        <begin position="127"/>
        <end position="415"/>
    </location>
</feature>
<evidence type="ECO:0000256" key="8">
    <source>
        <dbReference type="SAM" id="Phobius"/>
    </source>
</evidence>
<evidence type="ECO:0000256" key="2">
    <source>
        <dbReference type="ARBA" id="ARBA00005346"/>
    </source>
</evidence>
<dbReference type="Pfam" id="PF00361">
    <property type="entry name" value="Proton_antipo_M"/>
    <property type="match status" value="1"/>
</dbReference>
<dbReference type="PANTHER" id="PTHR42703:SF1">
    <property type="entry name" value="NA(+)_H(+) ANTIPORTER SUBUNIT D1"/>
    <property type="match status" value="1"/>
</dbReference>